<proteinExistence type="inferred from homology"/>
<keyword evidence="5 11" id="KW-0067">ATP-binding</keyword>
<dbReference type="InterPro" id="IPR039421">
    <property type="entry name" value="Type_1_exporter"/>
</dbReference>
<dbReference type="Proteomes" id="UP000693672">
    <property type="component" value="Unassembled WGS sequence"/>
</dbReference>
<feature type="transmembrane region" description="Helical" evidence="8">
    <location>
        <begin position="296"/>
        <end position="318"/>
    </location>
</feature>
<feature type="transmembrane region" description="Helical" evidence="8">
    <location>
        <begin position="177"/>
        <end position="199"/>
    </location>
</feature>
<dbReference type="PROSITE" id="PS50893">
    <property type="entry name" value="ABC_TRANSPORTER_2"/>
    <property type="match status" value="1"/>
</dbReference>
<keyword evidence="4" id="KW-0547">Nucleotide-binding</keyword>
<accession>A0A916JXH6</accession>
<keyword evidence="3 8" id="KW-0812">Transmembrane</keyword>
<feature type="transmembrane region" description="Helical" evidence="8">
    <location>
        <begin position="78"/>
        <end position="98"/>
    </location>
</feature>
<evidence type="ECO:0000256" key="8">
    <source>
        <dbReference type="SAM" id="Phobius"/>
    </source>
</evidence>
<dbReference type="GO" id="GO:0005524">
    <property type="term" value="F:ATP binding"/>
    <property type="evidence" value="ECO:0007669"/>
    <property type="project" value="UniProtKB-KW"/>
</dbReference>
<dbReference type="EC" id="3.6.3.-" evidence="11"/>
<dbReference type="InterPro" id="IPR003439">
    <property type="entry name" value="ABC_transporter-like_ATP-bd"/>
</dbReference>
<evidence type="ECO:0000259" key="10">
    <source>
        <dbReference type="PROSITE" id="PS50929"/>
    </source>
</evidence>
<protein>
    <submittedName>
        <fullName evidence="11">Multidrug export ATP-binding/permease protein</fullName>
        <ecNumber evidence="11">3.6.3.-</ecNumber>
    </submittedName>
</protein>
<dbReference type="CDD" id="cd07346">
    <property type="entry name" value="ABC_6TM_exporters"/>
    <property type="match status" value="1"/>
</dbReference>
<evidence type="ECO:0000256" key="1">
    <source>
        <dbReference type="ARBA" id="ARBA00004141"/>
    </source>
</evidence>
<evidence type="ECO:0000313" key="11">
    <source>
        <dbReference type="EMBL" id="CAG7613242.1"/>
    </source>
</evidence>
<comment type="subcellular location">
    <subcellularLocation>
        <location evidence="1">Membrane</location>
        <topology evidence="1">Multi-pass membrane protein</topology>
    </subcellularLocation>
</comment>
<feature type="transmembrane region" description="Helical" evidence="8">
    <location>
        <begin position="153"/>
        <end position="171"/>
    </location>
</feature>
<dbReference type="InterPro" id="IPR017871">
    <property type="entry name" value="ABC_transporter-like_CS"/>
</dbReference>
<gene>
    <name evidence="11" type="ORF">PAESOLCIP111_01578</name>
</gene>
<organism evidence="11 12">
    <name type="scientific">Paenibacillus solanacearum</name>
    <dbReference type="NCBI Taxonomy" id="2048548"/>
    <lineage>
        <taxon>Bacteria</taxon>
        <taxon>Bacillati</taxon>
        <taxon>Bacillota</taxon>
        <taxon>Bacilli</taxon>
        <taxon>Bacillales</taxon>
        <taxon>Paenibacillaceae</taxon>
        <taxon>Paenibacillus</taxon>
    </lineage>
</organism>
<dbReference type="InterPro" id="IPR003593">
    <property type="entry name" value="AAA+_ATPase"/>
</dbReference>
<dbReference type="Pfam" id="PF00664">
    <property type="entry name" value="ABC_membrane"/>
    <property type="match status" value="1"/>
</dbReference>
<dbReference type="InterPro" id="IPR011527">
    <property type="entry name" value="ABC1_TM_dom"/>
</dbReference>
<sequence>MDILTKFYSMWKRNLKIGEMKRPLLLILPYVVRYWETYLWLFITMFSGIGVTLFFTWFLQNMTDAAVDRNISEVKSLLFYGVLFVVLSSAISYFSTYLEATAVVKVRTDLKNALFHHMMRLPAKYYENHHSGEMVSRLTNDVNSIDGAIGSNMLSVVRLPLMAIGAFVYLFKINGTLALICLLLGPVAALSGAVFGQLIRRNSRAVHDTLARLYAFLNDSFAGYAIVRSFTLENKKYFQYEDINSKLLALELKLANLRGWFQAGANSAGSLSFLVCLGLGIRYVMAGSMSVGDLLAFINLVQYLVYPLTGLAGMWGALQRSVAALERVHEVFNEPTETRELSNYQPVPTISGGIEIKDIRFSYNGHTISLDQFNLTVLSGKTVALVGPSGAGKSTLFNLLMGFYKPQSGEILFDNQPVSLMSYAQLRSCTAYVPQETYLFDGSIRDNIAYGKIGASEEELIAAAKEANAHEFIMALPNGYGTQIGERGIRLSGGQRQRIAIARAILKDAPILLLDEATSALDSETEQLVQGALEKLMRNRTTMVIAHRLSTIQNADLIAVLDRGRLVEHGTHHELISKKGLYFRLYQIQYSREREAVELA</sequence>
<name>A0A916JXH6_9BACL</name>
<comment type="caution">
    <text evidence="11">The sequence shown here is derived from an EMBL/GenBank/DDBJ whole genome shotgun (WGS) entry which is preliminary data.</text>
</comment>
<feature type="transmembrane region" description="Helical" evidence="8">
    <location>
        <begin position="38"/>
        <end position="58"/>
    </location>
</feature>
<evidence type="ECO:0000256" key="4">
    <source>
        <dbReference type="ARBA" id="ARBA00022741"/>
    </source>
</evidence>
<dbReference type="Pfam" id="PF00005">
    <property type="entry name" value="ABC_tran"/>
    <property type="match status" value="1"/>
</dbReference>
<evidence type="ECO:0000256" key="6">
    <source>
        <dbReference type="ARBA" id="ARBA00022989"/>
    </source>
</evidence>
<evidence type="ECO:0000313" key="12">
    <source>
        <dbReference type="Proteomes" id="UP000693672"/>
    </source>
</evidence>
<dbReference type="GO" id="GO:0015421">
    <property type="term" value="F:ABC-type oligopeptide transporter activity"/>
    <property type="evidence" value="ECO:0007669"/>
    <property type="project" value="TreeGrafter"/>
</dbReference>
<keyword evidence="7 8" id="KW-0472">Membrane</keyword>
<evidence type="ECO:0000256" key="5">
    <source>
        <dbReference type="ARBA" id="ARBA00022840"/>
    </source>
</evidence>
<feature type="domain" description="ABC transporter" evidence="9">
    <location>
        <begin position="354"/>
        <end position="588"/>
    </location>
</feature>
<dbReference type="EMBL" id="CAJVAS010000005">
    <property type="protein sequence ID" value="CAG7613242.1"/>
    <property type="molecule type" value="Genomic_DNA"/>
</dbReference>
<evidence type="ECO:0000256" key="2">
    <source>
        <dbReference type="ARBA" id="ARBA00005417"/>
    </source>
</evidence>
<keyword evidence="6 8" id="KW-1133">Transmembrane helix</keyword>
<dbReference type="PROSITE" id="PS50929">
    <property type="entry name" value="ABC_TM1F"/>
    <property type="match status" value="1"/>
</dbReference>
<comment type="similarity">
    <text evidence="2">Belongs to the ABC transporter superfamily.</text>
</comment>
<evidence type="ECO:0000256" key="7">
    <source>
        <dbReference type="ARBA" id="ARBA00023136"/>
    </source>
</evidence>
<feature type="transmembrane region" description="Helical" evidence="8">
    <location>
        <begin position="211"/>
        <end position="230"/>
    </location>
</feature>
<feature type="transmembrane region" description="Helical" evidence="8">
    <location>
        <begin position="260"/>
        <end position="284"/>
    </location>
</feature>
<reference evidence="11" key="1">
    <citation type="submission" date="2021-06" db="EMBL/GenBank/DDBJ databases">
        <authorList>
            <person name="Criscuolo A."/>
        </authorList>
    </citation>
    <scope>NUCLEOTIDE SEQUENCE</scope>
    <source>
        <strain evidence="11">CIP111600</strain>
    </source>
</reference>
<dbReference type="SMART" id="SM00382">
    <property type="entry name" value="AAA"/>
    <property type="match status" value="1"/>
</dbReference>
<keyword evidence="11" id="KW-0378">Hydrolase</keyword>
<dbReference type="GO" id="GO:0016020">
    <property type="term" value="C:membrane"/>
    <property type="evidence" value="ECO:0007669"/>
    <property type="project" value="UniProtKB-SubCell"/>
</dbReference>
<dbReference type="AlphaFoldDB" id="A0A916JXH6"/>
<dbReference type="PANTHER" id="PTHR43394">
    <property type="entry name" value="ATP-DEPENDENT PERMEASE MDL1, MITOCHONDRIAL"/>
    <property type="match status" value="1"/>
</dbReference>
<feature type="domain" description="ABC transmembrane type-1" evidence="10">
    <location>
        <begin position="39"/>
        <end position="320"/>
    </location>
</feature>
<dbReference type="PANTHER" id="PTHR43394:SF1">
    <property type="entry name" value="ATP-BINDING CASSETTE SUB-FAMILY B MEMBER 10, MITOCHONDRIAL"/>
    <property type="match status" value="1"/>
</dbReference>
<dbReference type="PROSITE" id="PS00211">
    <property type="entry name" value="ABC_TRANSPORTER_1"/>
    <property type="match status" value="1"/>
</dbReference>
<evidence type="ECO:0000259" key="9">
    <source>
        <dbReference type="PROSITE" id="PS50893"/>
    </source>
</evidence>
<dbReference type="FunFam" id="3.40.50.300:FF:000218">
    <property type="entry name" value="Multidrug ABC transporter ATP-binding protein"/>
    <property type="match status" value="1"/>
</dbReference>
<keyword evidence="12" id="KW-1185">Reference proteome</keyword>
<evidence type="ECO:0000256" key="3">
    <source>
        <dbReference type="ARBA" id="ARBA00022692"/>
    </source>
</evidence>
<dbReference type="GO" id="GO:0016887">
    <property type="term" value="F:ATP hydrolysis activity"/>
    <property type="evidence" value="ECO:0007669"/>
    <property type="project" value="InterPro"/>
</dbReference>